<dbReference type="EnsemblMetazoa" id="AMEM008247-RA">
    <property type="protein sequence ID" value="AMEM008247-PA"/>
    <property type="gene ID" value="AMEM008247"/>
</dbReference>
<dbReference type="Proteomes" id="UP000075903">
    <property type="component" value="Unassembled WGS sequence"/>
</dbReference>
<evidence type="ECO:0000313" key="3">
    <source>
        <dbReference type="Proteomes" id="UP000075903"/>
    </source>
</evidence>
<evidence type="ECO:0000256" key="1">
    <source>
        <dbReference type="SAM" id="MobiDB-lite"/>
    </source>
</evidence>
<name>A0A182V3I5_ANOME</name>
<proteinExistence type="predicted"/>
<accession>A0A182V3I5</accession>
<keyword evidence="3" id="KW-1185">Reference proteome</keyword>
<dbReference type="AlphaFoldDB" id="A0A182V3I5"/>
<feature type="region of interest" description="Disordered" evidence="1">
    <location>
        <begin position="128"/>
        <end position="147"/>
    </location>
</feature>
<dbReference type="VEuPathDB" id="VectorBase:AMEM008247"/>
<feature type="region of interest" description="Disordered" evidence="1">
    <location>
        <begin position="80"/>
        <end position="101"/>
    </location>
</feature>
<sequence>MPIDTIASLGTMMIHSVSARNGSRQTKKLTTTAPSMKITCLRYLYTLPRLPLDALDMMMVGFSIRFFAITEYSTTSMSSGTMKNSTMLPTKKDAGQKLSTGDRQAATMLPSMYSTYSYDEIIRIGLREGGGPESFPAKQTRPGKDLI</sequence>
<reference evidence="2" key="1">
    <citation type="submission" date="2020-05" db="UniProtKB">
        <authorList>
            <consortium name="EnsemblMetazoa"/>
        </authorList>
    </citation>
    <scope>IDENTIFICATION</scope>
    <source>
        <strain evidence="2">MAF</strain>
    </source>
</reference>
<organism evidence="2 3">
    <name type="scientific">Anopheles merus</name>
    <name type="common">Mosquito</name>
    <dbReference type="NCBI Taxonomy" id="30066"/>
    <lineage>
        <taxon>Eukaryota</taxon>
        <taxon>Metazoa</taxon>
        <taxon>Ecdysozoa</taxon>
        <taxon>Arthropoda</taxon>
        <taxon>Hexapoda</taxon>
        <taxon>Insecta</taxon>
        <taxon>Pterygota</taxon>
        <taxon>Neoptera</taxon>
        <taxon>Endopterygota</taxon>
        <taxon>Diptera</taxon>
        <taxon>Nematocera</taxon>
        <taxon>Culicoidea</taxon>
        <taxon>Culicidae</taxon>
        <taxon>Anophelinae</taxon>
        <taxon>Anopheles</taxon>
    </lineage>
</organism>
<evidence type="ECO:0000313" key="2">
    <source>
        <dbReference type="EnsemblMetazoa" id="AMEM008247-PA"/>
    </source>
</evidence>
<protein>
    <submittedName>
        <fullName evidence="2">Uncharacterized protein</fullName>
    </submittedName>
</protein>